<protein>
    <submittedName>
        <fullName evidence="1">Uncharacterized protein</fullName>
    </submittedName>
</protein>
<gene>
    <name evidence="1" type="ORF">PRUPE_8G058600</name>
</gene>
<dbReference type="STRING" id="3760.A0A251MTU7"/>
<evidence type="ECO:0000313" key="2">
    <source>
        <dbReference type="Proteomes" id="UP000006882"/>
    </source>
</evidence>
<dbReference type="Gramene" id="ONH90516">
    <property type="protein sequence ID" value="ONH90516"/>
    <property type="gene ID" value="PRUPE_8G058600"/>
</dbReference>
<keyword evidence="2" id="KW-1185">Reference proteome</keyword>
<reference evidence="1 2" key="1">
    <citation type="journal article" date="2013" name="Nat. Genet.">
        <title>The high-quality draft genome of peach (Prunus persica) identifies unique patterns of genetic diversity, domestication and genome evolution.</title>
        <authorList>
            <consortium name="International Peach Genome Initiative"/>
            <person name="Verde I."/>
            <person name="Abbott A.G."/>
            <person name="Scalabrin S."/>
            <person name="Jung S."/>
            <person name="Shu S."/>
            <person name="Marroni F."/>
            <person name="Zhebentyayeva T."/>
            <person name="Dettori M.T."/>
            <person name="Grimwood J."/>
            <person name="Cattonaro F."/>
            <person name="Zuccolo A."/>
            <person name="Rossini L."/>
            <person name="Jenkins J."/>
            <person name="Vendramin E."/>
            <person name="Meisel L.A."/>
            <person name="Decroocq V."/>
            <person name="Sosinski B."/>
            <person name="Prochnik S."/>
            <person name="Mitros T."/>
            <person name="Policriti A."/>
            <person name="Cipriani G."/>
            <person name="Dondini L."/>
            <person name="Ficklin S."/>
            <person name="Goodstein D.M."/>
            <person name="Xuan P."/>
            <person name="Del Fabbro C."/>
            <person name="Aramini V."/>
            <person name="Copetti D."/>
            <person name="Gonzalez S."/>
            <person name="Horner D.S."/>
            <person name="Falchi R."/>
            <person name="Lucas S."/>
            <person name="Mica E."/>
            <person name="Maldonado J."/>
            <person name="Lazzari B."/>
            <person name="Bielenberg D."/>
            <person name="Pirona R."/>
            <person name="Miculan M."/>
            <person name="Barakat A."/>
            <person name="Testolin R."/>
            <person name="Stella A."/>
            <person name="Tartarini S."/>
            <person name="Tonutti P."/>
            <person name="Arus P."/>
            <person name="Orellana A."/>
            <person name="Wells C."/>
            <person name="Main D."/>
            <person name="Vizzotto G."/>
            <person name="Silva H."/>
            <person name="Salamini F."/>
            <person name="Schmutz J."/>
            <person name="Morgante M."/>
            <person name="Rokhsar D.S."/>
        </authorList>
    </citation>
    <scope>NUCLEOTIDE SEQUENCE [LARGE SCALE GENOMIC DNA]</scope>
    <source>
        <strain evidence="2">cv. Nemared</strain>
    </source>
</reference>
<dbReference type="AlphaFoldDB" id="A0A251MTU7"/>
<organism evidence="1 2">
    <name type="scientific">Prunus persica</name>
    <name type="common">Peach</name>
    <name type="synonym">Amygdalus persica</name>
    <dbReference type="NCBI Taxonomy" id="3760"/>
    <lineage>
        <taxon>Eukaryota</taxon>
        <taxon>Viridiplantae</taxon>
        <taxon>Streptophyta</taxon>
        <taxon>Embryophyta</taxon>
        <taxon>Tracheophyta</taxon>
        <taxon>Spermatophyta</taxon>
        <taxon>Magnoliopsida</taxon>
        <taxon>eudicotyledons</taxon>
        <taxon>Gunneridae</taxon>
        <taxon>Pentapetalae</taxon>
        <taxon>rosids</taxon>
        <taxon>fabids</taxon>
        <taxon>Rosales</taxon>
        <taxon>Rosaceae</taxon>
        <taxon>Amygdaloideae</taxon>
        <taxon>Amygdaleae</taxon>
        <taxon>Prunus</taxon>
    </lineage>
</organism>
<proteinExistence type="predicted"/>
<sequence length="86" mass="9635">MSSATAPIDPPPMMVDHLYSLYGRLNKGKPPSLVKNSCENLIIREEPTPETTPVVDPSSVSRCYIEKGMFSAVPLIVLYIFFMCHY</sequence>
<dbReference type="Proteomes" id="UP000006882">
    <property type="component" value="Chromosome G8"/>
</dbReference>
<accession>A0A251MTU7</accession>
<dbReference type="EMBL" id="CM007658">
    <property type="protein sequence ID" value="ONH90516.1"/>
    <property type="molecule type" value="Genomic_DNA"/>
</dbReference>
<name>A0A251MTU7_PRUPE</name>
<evidence type="ECO:0000313" key="1">
    <source>
        <dbReference type="EMBL" id="ONH90516.1"/>
    </source>
</evidence>